<gene>
    <name evidence="2" type="ORF">AWU65_01900</name>
</gene>
<evidence type="ECO:0000259" key="1">
    <source>
        <dbReference type="Pfam" id="PF00462"/>
    </source>
</evidence>
<dbReference type="EMBL" id="LWMH01000001">
    <property type="protein sequence ID" value="KZS44768.1"/>
    <property type="molecule type" value="Genomic_DNA"/>
</dbReference>
<dbReference type="SUPFAM" id="SSF52833">
    <property type="entry name" value="Thioredoxin-like"/>
    <property type="match status" value="1"/>
</dbReference>
<accession>A0A163G706</accession>
<dbReference type="InterPro" id="IPR002109">
    <property type="entry name" value="Glutaredoxin"/>
</dbReference>
<keyword evidence="3" id="KW-1185">Reference proteome</keyword>
<dbReference type="Pfam" id="PF00462">
    <property type="entry name" value="Glutaredoxin"/>
    <property type="match status" value="1"/>
</dbReference>
<evidence type="ECO:0000313" key="3">
    <source>
        <dbReference type="Proteomes" id="UP000076796"/>
    </source>
</evidence>
<dbReference type="PROSITE" id="PS51354">
    <property type="entry name" value="GLUTAREDOXIN_2"/>
    <property type="match status" value="1"/>
</dbReference>
<reference evidence="2" key="1">
    <citation type="journal article" date="2016" name="Genome Announc.">
        <title>Draft genomes of two strains of Paenibacillus glucanolyticus with capability to degrade lignocellulose.</title>
        <authorList>
            <person name="Mathews S.L."/>
            <person name="Pawlak J."/>
            <person name="Grunden A.M."/>
        </authorList>
    </citation>
    <scope>NUCLEOTIDE SEQUENCE [LARGE SCALE GENOMIC DNA]</scope>
    <source>
        <strain evidence="2">SLM1</strain>
    </source>
</reference>
<dbReference type="Proteomes" id="UP000076796">
    <property type="component" value="Unassembled WGS sequence"/>
</dbReference>
<dbReference type="RefSeq" id="WP_063477352.1">
    <property type="nucleotide sequence ID" value="NZ_JBCMWP010000019.1"/>
</dbReference>
<evidence type="ECO:0000313" key="2">
    <source>
        <dbReference type="EMBL" id="KZS44768.1"/>
    </source>
</evidence>
<name>A0A163G706_9BACL</name>
<dbReference type="CDD" id="cd02976">
    <property type="entry name" value="NrdH"/>
    <property type="match status" value="1"/>
</dbReference>
<comment type="caution">
    <text evidence="2">The sequence shown here is derived from an EMBL/GenBank/DDBJ whole genome shotgun (WGS) entry which is preliminary data.</text>
</comment>
<dbReference type="OrthoDB" id="2192230at2"/>
<proteinExistence type="predicted"/>
<sequence length="78" mass="9111">MEMKVTVYTRQGCVYCMRIKEWMRNNQLQFEEVDVSSMTDLELKSQIKGVPYTVIQNGADKEVVLGFNEEKLTRIFLG</sequence>
<dbReference type="AlphaFoldDB" id="A0A163G706"/>
<feature type="domain" description="Glutaredoxin" evidence="1">
    <location>
        <begin position="5"/>
        <end position="45"/>
    </location>
</feature>
<organism evidence="2 3">
    <name type="scientific">Paenibacillus glucanolyticus</name>
    <dbReference type="NCBI Taxonomy" id="59843"/>
    <lineage>
        <taxon>Bacteria</taxon>
        <taxon>Bacillati</taxon>
        <taxon>Bacillota</taxon>
        <taxon>Bacilli</taxon>
        <taxon>Bacillales</taxon>
        <taxon>Paenibacillaceae</taxon>
        <taxon>Paenibacillus</taxon>
    </lineage>
</organism>
<protein>
    <recommendedName>
        <fullName evidence="1">Glutaredoxin domain-containing protein</fullName>
    </recommendedName>
</protein>
<dbReference type="Gene3D" id="3.40.30.10">
    <property type="entry name" value="Glutaredoxin"/>
    <property type="match status" value="1"/>
</dbReference>
<dbReference type="InterPro" id="IPR036249">
    <property type="entry name" value="Thioredoxin-like_sf"/>
</dbReference>